<feature type="domain" description="Helicase C-terminal" evidence="27">
    <location>
        <begin position="953"/>
        <end position="1142"/>
    </location>
</feature>
<dbReference type="InterPro" id="IPR014001">
    <property type="entry name" value="Helicase_ATP-bd"/>
</dbReference>
<feature type="compositionally biased region" description="Polar residues" evidence="24">
    <location>
        <begin position="64"/>
        <end position="73"/>
    </location>
</feature>
<evidence type="ECO:0000259" key="27">
    <source>
        <dbReference type="PROSITE" id="PS51194"/>
    </source>
</evidence>
<evidence type="ECO:0000256" key="13">
    <source>
        <dbReference type="ARBA" id="ARBA00023125"/>
    </source>
</evidence>
<comment type="catalytic activity">
    <reaction evidence="16">
        <text>Couples ATP hydrolysis with the unwinding of duplex DNA by translocating in the 3'-5' direction.</text>
        <dbReference type="EC" id="5.6.2.4"/>
    </reaction>
</comment>
<keyword evidence="5" id="KW-0963">Cytoplasm</keyword>
<protein>
    <recommendedName>
        <fullName evidence="19">ATP-dependent DNA helicase Q4</fullName>
        <ecNumber evidence="17">5.6.2.4</ecNumber>
    </recommendedName>
    <alternativeName>
        <fullName evidence="20">DNA 3'-5' helicase RecQ4</fullName>
    </alternativeName>
    <alternativeName>
        <fullName evidence="21">DNA helicase, RecQ-like type 4</fullName>
    </alternativeName>
    <alternativeName>
        <fullName evidence="22">RecQ protein-like 4</fullName>
    </alternativeName>
</protein>
<keyword evidence="6" id="KW-0597">Phosphoprotein</keyword>
<proteinExistence type="inferred from homology"/>
<dbReference type="SMART" id="SM00490">
    <property type="entry name" value="HELICc"/>
    <property type="match status" value="1"/>
</dbReference>
<dbReference type="PROSITE" id="PS51194">
    <property type="entry name" value="HELICASE_CTER"/>
    <property type="match status" value="1"/>
</dbReference>
<feature type="compositionally biased region" description="Basic and acidic residues" evidence="24">
    <location>
        <begin position="1183"/>
        <end position="1196"/>
    </location>
</feature>
<dbReference type="SMART" id="SM00487">
    <property type="entry name" value="DEXDc"/>
    <property type="match status" value="1"/>
</dbReference>
<accession>A0A8M1KJ91</accession>
<feature type="region of interest" description="Disordered" evidence="24">
    <location>
        <begin position="245"/>
        <end position="513"/>
    </location>
</feature>
<dbReference type="CDD" id="cd18018">
    <property type="entry name" value="DEXHc_RecQ4-like"/>
    <property type="match status" value="1"/>
</dbReference>
<dbReference type="CTD" id="9401"/>
<keyword evidence="10 29" id="KW-0347">Helicase</keyword>
<evidence type="ECO:0000313" key="29">
    <source>
        <dbReference type="RefSeq" id="XP_042562625.1"/>
    </source>
</evidence>
<dbReference type="GO" id="GO:0000723">
    <property type="term" value="P:telomere maintenance"/>
    <property type="evidence" value="ECO:0007669"/>
    <property type="project" value="TreeGrafter"/>
</dbReference>
<dbReference type="FunFam" id="3.40.50.300:FF:001084">
    <property type="entry name" value="RecQ like helicase 4"/>
    <property type="match status" value="1"/>
</dbReference>
<feature type="compositionally biased region" description="Acidic residues" evidence="24">
    <location>
        <begin position="430"/>
        <end position="439"/>
    </location>
</feature>
<feature type="region of interest" description="Disordered" evidence="24">
    <location>
        <begin position="19"/>
        <end position="93"/>
    </location>
</feature>
<evidence type="ECO:0000256" key="8">
    <source>
        <dbReference type="ARBA" id="ARBA00022741"/>
    </source>
</evidence>
<comment type="subcellular location">
    <subcellularLocation>
        <location evidence="3">Cytoplasm</location>
    </subcellularLocation>
    <subcellularLocation>
        <location evidence="2">Nucleus</location>
    </subcellularLocation>
</comment>
<dbReference type="GO" id="GO:0006260">
    <property type="term" value="P:DNA replication"/>
    <property type="evidence" value="ECO:0007669"/>
    <property type="project" value="InterPro"/>
</dbReference>
<organism evidence="28 29">
    <name type="scientific">Clupea harengus</name>
    <name type="common">Atlantic herring</name>
    <dbReference type="NCBI Taxonomy" id="7950"/>
    <lineage>
        <taxon>Eukaryota</taxon>
        <taxon>Metazoa</taxon>
        <taxon>Chordata</taxon>
        <taxon>Craniata</taxon>
        <taxon>Vertebrata</taxon>
        <taxon>Euteleostomi</taxon>
        <taxon>Actinopterygii</taxon>
        <taxon>Neopterygii</taxon>
        <taxon>Teleostei</taxon>
        <taxon>Clupei</taxon>
        <taxon>Clupeiformes</taxon>
        <taxon>Clupeoidei</taxon>
        <taxon>Clupeidae</taxon>
        <taxon>Clupea</taxon>
    </lineage>
</organism>
<feature type="compositionally biased region" description="Gly residues" evidence="24">
    <location>
        <begin position="341"/>
        <end position="353"/>
    </location>
</feature>
<evidence type="ECO:0000259" key="25">
    <source>
        <dbReference type="PROSITE" id="PS50158"/>
    </source>
</evidence>
<dbReference type="KEGG" id="char:122131966"/>
<dbReference type="FunFam" id="1.10.10.1460:FF:000001">
    <property type="entry name" value="DNA replication regulator Sld2"/>
    <property type="match status" value="1"/>
</dbReference>
<dbReference type="InterPro" id="IPR021110">
    <property type="entry name" value="DNA_rep_checkpnt_protein"/>
</dbReference>
<dbReference type="GO" id="GO:0016787">
    <property type="term" value="F:hydrolase activity"/>
    <property type="evidence" value="ECO:0007669"/>
    <property type="project" value="UniProtKB-KW"/>
</dbReference>
<feature type="compositionally biased region" description="Basic and acidic residues" evidence="24">
    <location>
        <begin position="19"/>
        <end position="62"/>
    </location>
</feature>
<dbReference type="SMART" id="SM00343">
    <property type="entry name" value="ZnF_C2HC"/>
    <property type="match status" value="1"/>
</dbReference>
<dbReference type="GeneID" id="122131966"/>
<reference evidence="29" key="1">
    <citation type="submission" date="2025-08" db="UniProtKB">
        <authorList>
            <consortium name="RefSeq"/>
        </authorList>
    </citation>
    <scope>IDENTIFICATION</scope>
</reference>
<evidence type="ECO:0000256" key="10">
    <source>
        <dbReference type="ARBA" id="ARBA00022806"/>
    </source>
</evidence>
<keyword evidence="14" id="KW-0413">Isomerase</keyword>
<dbReference type="GO" id="GO:0005694">
    <property type="term" value="C:chromosome"/>
    <property type="evidence" value="ECO:0007669"/>
    <property type="project" value="TreeGrafter"/>
</dbReference>
<dbReference type="CDD" id="cd18794">
    <property type="entry name" value="SF2_C_RecQ"/>
    <property type="match status" value="1"/>
</dbReference>
<evidence type="ECO:0000256" key="11">
    <source>
        <dbReference type="ARBA" id="ARBA00022833"/>
    </source>
</evidence>
<dbReference type="PROSITE" id="PS50158">
    <property type="entry name" value="ZF_CCHC"/>
    <property type="match status" value="1"/>
</dbReference>
<evidence type="ECO:0000256" key="9">
    <source>
        <dbReference type="ARBA" id="ARBA00022801"/>
    </source>
</evidence>
<evidence type="ECO:0000256" key="2">
    <source>
        <dbReference type="ARBA" id="ARBA00004123"/>
    </source>
</evidence>
<evidence type="ECO:0000256" key="15">
    <source>
        <dbReference type="ARBA" id="ARBA00023242"/>
    </source>
</evidence>
<comment type="catalytic activity">
    <reaction evidence="18">
        <text>ATP + H2O = ADP + phosphate + H(+)</text>
        <dbReference type="Rhea" id="RHEA:13065"/>
        <dbReference type="ChEBI" id="CHEBI:15377"/>
        <dbReference type="ChEBI" id="CHEBI:15378"/>
        <dbReference type="ChEBI" id="CHEBI:30616"/>
        <dbReference type="ChEBI" id="CHEBI:43474"/>
        <dbReference type="ChEBI" id="CHEBI:456216"/>
    </reaction>
</comment>
<feature type="compositionally biased region" description="Basic and acidic residues" evidence="24">
    <location>
        <begin position="1241"/>
        <end position="1253"/>
    </location>
</feature>
<keyword evidence="8" id="KW-0547">Nucleotide-binding</keyword>
<dbReference type="InterPro" id="IPR001650">
    <property type="entry name" value="Helicase_C-like"/>
</dbReference>
<feature type="region of interest" description="Disordered" evidence="24">
    <location>
        <begin position="196"/>
        <end position="220"/>
    </location>
</feature>
<evidence type="ECO:0000256" key="12">
    <source>
        <dbReference type="ARBA" id="ARBA00022840"/>
    </source>
</evidence>
<evidence type="ECO:0000259" key="26">
    <source>
        <dbReference type="PROSITE" id="PS51192"/>
    </source>
</evidence>
<feature type="compositionally biased region" description="Basic residues" evidence="24">
    <location>
        <begin position="407"/>
        <end position="426"/>
    </location>
</feature>
<dbReference type="GO" id="GO:0005634">
    <property type="term" value="C:nucleus"/>
    <property type="evidence" value="ECO:0007669"/>
    <property type="project" value="UniProtKB-SubCell"/>
</dbReference>
<evidence type="ECO:0000256" key="6">
    <source>
        <dbReference type="ARBA" id="ARBA00022553"/>
    </source>
</evidence>
<keyword evidence="11" id="KW-0862">Zinc</keyword>
<evidence type="ECO:0000313" key="28">
    <source>
        <dbReference type="Proteomes" id="UP000515152"/>
    </source>
</evidence>
<keyword evidence="23" id="KW-0863">Zinc-finger</keyword>
<dbReference type="RefSeq" id="XP_042562625.1">
    <property type="nucleotide sequence ID" value="XM_042706691.1"/>
</dbReference>
<dbReference type="Pfam" id="PF11719">
    <property type="entry name" value="Drc1-Sld2"/>
    <property type="match status" value="1"/>
</dbReference>
<dbReference type="PANTHER" id="PTHR13710">
    <property type="entry name" value="DNA HELICASE RECQ FAMILY MEMBER"/>
    <property type="match status" value="1"/>
</dbReference>
<evidence type="ECO:0000256" key="17">
    <source>
        <dbReference type="ARBA" id="ARBA00034808"/>
    </source>
</evidence>
<feature type="compositionally biased region" description="Basic and acidic residues" evidence="24">
    <location>
        <begin position="440"/>
        <end position="450"/>
    </location>
</feature>
<keyword evidence="9" id="KW-0378">Hydrolase</keyword>
<gene>
    <name evidence="29" type="primary">recql4</name>
</gene>
<keyword evidence="13" id="KW-0238">DNA-binding</keyword>
<dbReference type="CDD" id="cd22289">
    <property type="entry name" value="RecQL4_SLD2_NTD"/>
    <property type="match status" value="1"/>
</dbReference>
<dbReference type="GO" id="GO:0005524">
    <property type="term" value="F:ATP binding"/>
    <property type="evidence" value="ECO:0007669"/>
    <property type="project" value="UniProtKB-KW"/>
</dbReference>
<evidence type="ECO:0000256" key="21">
    <source>
        <dbReference type="ARBA" id="ARBA00078242"/>
    </source>
</evidence>
<evidence type="ECO:0000256" key="24">
    <source>
        <dbReference type="SAM" id="MobiDB-lite"/>
    </source>
</evidence>
<evidence type="ECO:0000256" key="23">
    <source>
        <dbReference type="PROSITE-ProRule" id="PRU00047"/>
    </source>
</evidence>
<evidence type="ECO:0000256" key="1">
    <source>
        <dbReference type="ARBA" id="ARBA00001947"/>
    </source>
</evidence>
<dbReference type="Pfam" id="PF00098">
    <property type="entry name" value="zf-CCHC"/>
    <property type="match status" value="1"/>
</dbReference>
<dbReference type="GO" id="GO:0000724">
    <property type="term" value="P:double-strand break repair via homologous recombination"/>
    <property type="evidence" value="ECO:0007669"/>
    <property type="project" value="TreeGrafter"/>
</dbReference>
<dbReference type="GO" id="GO:0005737">
    <property type="term" value="C:cytoplasm"/>
    <property type="evidence" value="ECO:0007669"/>
    <property type="project" value="UniProtKB-SubCell"/>
</dbReference>
<dbReference type="Proteomes" id="UP000515152">
    <property type="component" value="Unplaced"/>
</dbReference>
<feature type="domain" description="Helicase ATP-binding" evidence="26">
    <location>
        <begin position="753"/>
        <end position="931"/>
    </location>
</feature>
<evidence type="ECO:0000256" key="19">
    <source>
        <dbReference type="ARBA" id="ARBA00074290"/>
    </source>
</evidence>
<evidence type="ECO:0000256" key="18">
    <source>
        <dbReference type="ARBA" id="ARBA00049360"/>
    </source>
</evidence>
<evidence type="ECO:0000256" key="5">
    <source>
        <dbReference type="ARBA" id="ARBA00022490"/>
    </source>
</evidence>
<evidence type="ECO:0000256" key="7">
    <source>
        <dbReference type="ARBA" id="ARBA00022723"/>
    </source>
</evidence>
<dbReference type="GO" id="GO:0008270">
    <property type="term" value="F:zinc ion binding"/>
    <property type="evidence" value="ECO:0007669"/>
    <property type="project" value="UniProtKB-KW"/>
</dbReference>
<dbReference type="FunFam" id="3.40.50.300:FF:000772">
    <property type="entry name" value="ATP-dependent DNA helicase Q4"/>
    <property type="match status" value="1"/>
</dbReference>
<feature type="region of interest" description="Disordered" evidence="24">
    <location>
        <begin position="1180"/>
        <end position="1257"/>
    </location>
</feature>
<feature type="compositionally biased region" description="Acidic residues" evidence="24">
    <location>
        <begin position="491"/>
        <end position="500"/>
    </location>
</feature>
<dbReference type="InterPro" id="IPR011545">
    <property type="entry name" value="DEAD/DEAH_box_helicase_dom"/>
</dbReference>
<dbReference type="PANTHER" id="PTHR13710:SF108">
    <property type="entry name" value="ATP-DEPENDENT DNA HELICASE Q4"/>
    <property type="match status" value="1"/>
</dbReference>
<keyword evidence="7" id="KW-0479">Metal-binding</keyword>
<feature type="compositionally biased region" description="Low complexity" evidence="24">
    <location>
        <begin position="269"/>
        <end position="285"/>
    </location>
</feature>
<name>A0A8M1KJ91_CLUHA</name>
<dbReference type="Pfam" id="PF00271">
    <property type="entry name" value="Helicase_C"/>
    <property type="match status" value="1"/>
</dbReference>
<evidence type="ECO:0000256" key="14">
    <source>
        <dbReference type="ARBA" id="ARBA00023235"/>
    </source>
</evidence>
<evidence type="ECO:0000256" key="22">
    <source>
        <dbReference type="ARBA" id="ARBA00084018"/>
    </source>
</evidence>
<comment type="cofactor">
    <cofactor evidence="1">
        <name>Zn(2+)</name>
        <dbReference type="ChEBI" id="CHEBI:29105"/>
    </cofactor>
</comment>
<sequence>MSDRYNDVKILLKNWERTFLQEHERKPNKDDIDHGPEETKKLYKEYRTLKEAKENNNSKHEAPTPTSETNGTTKESDCWGSHLSRKNMPVASPKLTSIERESLQASAQYFGMKLKLNLGSLTKDRPVTLKKSYTPRKTPLKTLKASQEESCPPSVTADVELPLPKPANTCPDPSATPAQAANTDLDVEPLEPFKPLPAFTPSKAWRPTPGASGSLAERAQQLRQSVTKRLSSVDHGWLQRCQVFDEVDDCERPVSGNVEDPGESDGHTPSPLAASSAAVAELLPARASPNKPGPGGDGVARNTPTHPQPPDDRPQMGGVTSPAEAACLWDKGHGSSLEPSVGGGGGGGGGGEGGEGDGETRPGLGGAGMGAEWVGTERASGISTAKKPRARARKGQEEEDEEEPVQTKKRGKEPRPKGAQKKGRKRPRDEDEEEEEDKGDGEQKPADSEVKQGTAKKRRRTKKGETSTSDSPKKARGPRGRKKKGTGSGGDEGDGSDPEELEKKVVKQKPRIPQENLLGEVDVEDVMAARSRVKNSVRPIGTKNTDGNFVKINLKKKSHVKGYALRGAGLRKQMYMQKFQLKGERFGGFSGRGRGGFSGRGGRGGFGGFNRPGDTCFKCGGTGHWASNCQGKGPAAAVDGGASDAEEEEPFELPTLEEVARATGTLCSEPIVVAPPSAAEDADEQKEGQKDKQEEILLNVIRPDYERPAAPSPMEPLYSLTEDGKVRAAPEEVFEALRDFGYKSFRPGQEVALMRILSGLSTLVVLSTGMGKSLVYQLAAYLYAQRSNCIALVISPLVSLMDDQLTGLPSILKAAAIHSNMSKKQRETAIEKVKAGQVHVLLLSPEALVGGGHSGAGCLPPADQLPPVAFACVDEAHCVSEWSHNFRPCYLRLCKVLRDRLGVRCLLGLTATATLSTALDIAHHLEITDEDGIAVRSAAVPPNLQLSVSMDRDKDQALVCLLKGERFGALGSIIIYCTRREETTRISALLRTCLQGVIVKEPALPAKEDDNPVGKKKKALAKKKIRKPIKWIAESYHAGMSSSERRRVQNNFMCGELRVVVATVAFGMGLDKSDVRGIIHYNMPKSFESYVQEIGRAGRDAEPSHCHLFLDPEGGDLHELRRHIYSDTVDYITVKKLVQKVFPPCKCRQIHQKHQEMALPGKAAEVDDDEMLELMDACEGFDDGERPGVEPPKDTPMEEAPDQIPNTEEKNVPLSPTGKGGPQTQAVTLPEEEGNVGETPGEERKEETSEGEKGITVTQRVCHTHERAIPMQDTVEALDITEEGLETLLCYLELHPQAWVELLHPTLSNCSIQCYGGSQQLRTLTKICPPVAVALARKRMAGEKVEGCSGLEFDVVELADTMGWQCYLVKRGLRQLQWGSGTFGGTGRSGVHVEFSSLSFYFRSYGDLTPDEMDQVCAFLHGRVKAQEMTQLYQLKASFKAFRSVAYRNCSLCVDELEEERSLKLKELLSEYFDKRRDLDMSKEFQQEKEEEESLNKFKLKDWEDQIRADIRGFLANRSDEKFSGRAVARIFHGIGSPCYPAQIYGRDRRYWRKYIQFDFNEIIRFATQEIIRTK</sequence>
<feature type="compositionally biased region" description="Basic residues" evidence="24">
    <location>
        <begin position="474"/>
        <end position="485"/>
    </location>
</feature>
<dbReference type="GO" id="GO:0043138">
    <property type="term" value="F:3'-5' DNA helicase activity"/>
    <property type="evidence" value="ECO:0007669"/>
    <property type="project" value="UniProtKB-EC"/>
</dbReference>
<dbReference type="InterPro" id="IPR001878">
    <property type="entry name" value="Znf_CCHC"/>
</dbReference>
<evidence type="ECO:0000256" key="20">
    <source>
        <dbReference type="ARBA" id="ARBA00076756"/>
    </source>
</evidence>
<keyword evidence="28" id="KW-1185">Reference proteome</keyword>
<feature type="domain" description="CCHC-type" evidence="25">
    <location>
        <begin position="616"/>
        <end position="629"/>
    </location>
</feature>
<evidence type="ECO:0000256" key="3">
    <source>
        <dbReference type="ARBA" id="ARBA00004496"/>
    </source>
</evidence>
<dbReference type="PROSITE" id="PS51192">
    <property type="entry name" value="HELICASE_ATP_BIND_1"/>
    <property type="match status" value="1"/>
</dbReference>
<dbReference type="Pfam" id="PF00270">
    <property type="entry name" value="DEAD"/>
    <property type="match status" value="1"/>
</dbReference>
<dbReference type="GO" id="GO:0003677">
    <property type="term" value="F:DNA binding"/>
    <property type="evidence" value="ECO:0007669"/>
    <property type="project" value="UniProtKB-KW"/>
</dbReference>
<dbReference type="EC" id="5.6.2.4" evidence="17"/>
<dbReference type="OrthoDB" id="18781at2759"/>
<evidence type="ECO:0000256" key="4">
    <source>
        <dbReference type="ARBA" id="ARBA00005446"/>
    </source>
</evidence>
<dbReference type="GO" id="GO:0009378">
    <property type="term" value="F:four-way junction helicase activity"/>
    <property type="evidence" value="ECO:0007669"/>
    <property type="project" value="TreeGrafter"/>
</dbReference>
<keyword evidence="15" id="KW-0539">Nucleus</keyword>
<evidence type="ECO:0000256" key="16">
    <source>
        <dbReference type="ARBA" id="ARBA00034617"/>
    </source>
</evidence>
<keyword evidence="12" id="KW-0067">ATP-binding</keyword>
<comment type="similarity">
    <text evidence="4">Belongs to the helicase family. RecQ subfamily.</text>
</comment>